<dbReference type="PANTHER" id="PTHR35177">
    <property type="entry name" value="HYDROGENASE MATURATION FACTOR HYBG"/>
    <property type="match status" value="1"/>
</dbReference>
<gene>
    <name evidence="2" type="ORF">ACFSJ3_04635</name>
</gene>
<proteinExistence type="inferred from homology"/>
<dbReference type="RefSeq" id="WP_345338423.1">
    <property type="nucleotide sequence ID" value="NZ_BAABLI010000005.1"/>
</dbReference>
<evidence type="ECO:0000313" key="2">
    <source>
        <dbReference type="EMBL" id="MFD2095262.1"/>
    </source>
</evidence>
<reference evidence="3" key="1">
    <citation type="journal article" date="2019" name="Int. J. Syst. Evol. Microbiol.">
        <title>The Global Catalogue of Microorganisms (GCM) 10K type strain sequencing project: providing services to taxonomists for standard genome sequencing and annotation.</title>
        <authorList>
            <consortium name="The Broad Institute Genomics Platform"/>
            <consortium name="The Broad Institute Genome Sequencing Center for Infectious Disease"/>
            <person name="Wu L."/>
            <person name="Ma J."/>
        </authorList>
    </citation>
    <scope>NUCLEOTIDE SEQUENCE [LARGE SCALE GENOMIC DNA]</scope>
    <source>
        <strain evidence="3">CGMCC 1.10992</strain>
    </source>
</reference>
<dbReference type="EMBL" id="JBHUHT010000008">
    <property type="protein sequence ID" value="MFD2095262.1"/>
    <property type="molecule type" value="Genomic_DNA"/>
</dbReference>
<organism evidence="2 3">
    <name type="scientific">Corallincola platygyrae</name>
    <dbReference type="NCBI Taxonomy" id="1193278"/>
    <lineage>
        <taxon>Bacteria</taxon>
        <taxon>Pseudomonadati</taxon>
        <taxon>Pseudomonadota</taxon>
        <taxon>Gammaproteobacteria</taxon>
        <taxon>Alteromonadales</taxon>
        <taxon>Psychromonadaceae</taxon>
        <taxon>Corallincola</taxon>
    </lineage>
</organism>
<dbReference type="PRINTS" id="PR00445">
    <property type="entry name" value="HUPFHYPC"/>
</dbReference>
<dbReference type="InterPro" id="IPR001109">
    <property type="entry name" value="Hydrogenase_HupF/HypC"/>
</dbReference>
<comment type="caution">
    <text evidence="2">The sequence shown here is derived from an EMBL/GenBank/DDBJ whole genome shotgun (WGS) entry which is preliminary data.</text>
</comment>
<sequence length="93" mass="9981">MCLALPGKLLHITDAENGLALADCGGVRREVDISCLLLEHPNTPLEGRWVLFHVGFALALIDEVEAKQTLALIAELDGQPANSTHLELPGTDK</sequence>
<dbReference type="PANTHER" id="PTHR35177:SF2">
    <property type="entry name" value="HYDROGENASE MATURATION FACTOR HYBG"/>
    <property type="match status" value="1"/>
</dbReference>
<comment type="similarity">
    <text evidence="1">Belongs to the HupF/HypC family.</text>
</comment>
<keyword evidence="3" id="KW-1185">Reference proteome</keyword>
<dbReference type="Proteomes" id="UP001597380">
    <property type="component" value="Unassembled WGS sequence"/>
</dbReference>
<evidence type="ECO:0000313" key="3">
    <source>
        <dbReference type="Proteomes" id="UP001597380"/>
    </source>
</evidence>
<protein>
    <submittedName>
        <fullName evidence="2">HypC/HybG/HupF family hydrogenase formation chaperone</fullName>
    </submittedName>
</protein>
<dbReference type="SUPFAM" id="SSF159127">
    <property type="entry name" value="HupF/HypC-like"/>
    <property type="match status" value="1"/>
</dbReference>
<dbReference type="InterPro" id="IPR019812">
    <property type="entry name" value="Hydgase_assmbl_chp_CS"/>
</dbReference>
<evidence type="ECO:0000256" key="1">
    <source>
        <dbReference type="ARBA" id="ARBA00006018"/>
    </source>
</evidence>
<dbReference type="Gene3D" id="2.30.30.140">
    <property type="match status" value="1"/>
</dbReference>
<dbReference type="NCBIfam" id="TIGR00074">
    <property type="entry name" value="hypC_hupF"/>
    <property type="match status" value="1"/>
</dbReference>
<dbReference type="PROSITE" id="PS01097">
    <property type="entry name" value="HUPF_HYPC"/>
    <property type="match status" value="1"/>
</dbReference>
<dbReference type="Pfam" id="PF01455">
    <property type="entry name" value="HupF_HypC"/>
    <property type="match status" value="1"/>
</dbReference>
<accession>A0ABW4XJH8</accession>
<name>A0ABW4XJH8_9GAMM</name>